<evidence type="ECO:0000313" key="1">
    <source>
        <dbReference type="EMBL" id="CCC73345.1"/>
    </source>
</evidence>
<dbReference type="eggNOG" id="ENOG50339ND">
    <property type="taxonomic scope" value="Bacteria"/>
</dbReference>
<organism evidence="1 2">
    <name type="scientific">Megasphaera elsdenii DSM 20460</name>
    <dbReference type="NCBI Taxonomy" id="1064535"/>
    <lineage>
        <taxon>Bacteria</taxon>
        <taxon>Bacillati</taxon>
        <taxon>Bacillota</taxon>
        <taxon>Negativicutes</taxon>
        <taxon>Veillonellales</taxon>
        <taxon>Veillonellaceae</taxon>
        <taxon>Megasphaera</taxon>
    </lineage>
</organism>
<name>G0VPG7_MEGEL</name>
<dbReference type="STRING" id="1064535.MELS_1123"/>
<dbReference type="Proteomes" id="UP000010111">
    <property type="component" value="Chromosome"/>
</dbReference>
<proteinExistence type="predicted"/>
<gene>
    <name evidence="1" type="ORF">MELS_1123</name>
</gene>
<keyword evidence="2" id="KW-1185">Reference proteome</keyword>
<accession>G0VPG7</accession>
<sequence length="144" mass="16875">MKVNITYSCGHEGTIEVFGKAEERERKIKYFEEYGLCHDCYKAEKQTEEKAFAEGHELPELKGSEKQISWANKIRKEKIETFEKEKLAIRKGAGDDFADFLDEFTKDYYQNDSASWWIDHREWRTFKKDLLGAAVVAFKAKDGM</sequence>
<evidence type="ECO:0000313" key="2">
    <source>
        <dbReference type="Proteomes" id="UP000010111"/>
    </source>
</evidence>
<dbReference type="HOGENOM" id="CLU_1794215_0_0_9"/>
<protein>
    <submittedName>
        <fullName evidence="1">Uncharacterized protein</fullName>
    </submittedName>
</protein>
<dbReference type="AlphaFoldDB" id="G0VPG7"/>
<dbReference type="KEGG" id="med:MELS_1123"/>
<dbReference type="GeneID" id="97492083"/>
<dbReference type="RefSeq" id="WP_014016079.1">
    <property type="nucleotide sequence ID" value="NC_015873.1"/>
</dbReference>
<reference evidence="1 2" key="1">
    <citation type="journal article" date="2011" name="J. Bacteriol.">
        <title>Genome Sequence of the Ruminal Bacterium Megasphaera elsdenii.</title>
        <authorList>
            <person name="Marx H."/>
            <person name="Graf A.B."/>
            <person name="Tatto N."/>
            <person name="Thallinger G.G."/>
            <person name="Mattanovich D."/>
            <person name="Sauer M."/>
        </authorList>
    </citation>
    <scope>NUCLEOTIDE SEQUENCE [LARGE SCALE GENOMIC DNA]</scope>
    <source>
        <strain evidence="1 2">DSM 20460</strain>
    </source>
</reference>
<dbReference type="EMBL" id="HE576794">
    <property type="protein sequence ID" value="CCC73345.1"/>
    <property type="molecule type" value="Genomic_DNA"/>
</dbReference>